<feature type="disulfide bond" evidence="13">
    <location>
        <begin position="363"/>
        <end position="372"/>
    </location>
</feature>
<evidence type="ECO:0000256" key="15">
    <source>
        <dbReference type="SAM" id="SignalP"/>
    </source>
</evidence>
<evidence type="ECO:0000256" key="3">
    <source>
        <dbReference type="ARBA" id="ARBA00022525"/>
    </source>
</evidence>
<keyword evidence="7" id="KW-0084">Basement membrane</keyword>
<dbReference type="PROSITE" id="PS01248">
    <property type="entry name" value="EGF_LAM_1"/>
    <property type="match status" value="4"/>
</dbReference>
<evidence type="ECO:0000256" key="13">
    <source>
        <dbReference type="PROSITE-ProRule" id="PRU00460"/>
    </source>
</evidence>
<dbReference type="Ensembl" id="ENSCMMT00000010530.1">
    <property type="protein sequence ID" value="ENSCMMP00000009555.1"/>
    <property type="gene ID" value="ENSCMMG00000006070.1"/>
</dbReference>
<accession>A0A8C3BQ22</accession>
<comment type="caution">
    <text evidence="13">Lacks conserved residue(s) required for the propagation of feature annotation.</text>
</comment>
<dbReference type="SUPFAM" id="SSF57196">
    <property type="entry name" value="EGF/Laminin"/>
    <property type="match status" value="7"/>
</dbReference>
<dbReference type="Pfam" id="PF24973">
    <property type="entry name" value="EGF_LMN_ATRN"/>
    <property type="match status" value="2"/>
</dbReference>
<dbReference type="SMART" id="SM00181">
    <property type="entry name" value="EGF"/>
    <property type="match status" value="6"/>
</dbReference>
<feature type="coiled-coil region" evidence="14">
    <location>
        <begin position="915"/>
        <end position="967"/>
    </location>
</feature>
<keyword evidence="4" id="KW-0272">Extracellular matrix</keyword>
<dbReference type="FunFam" id="2.10.25.10:FF:000166">
    <property type="entry name" value="laminin subunit gamma-1"/>
    <property type="match status" value="1"/>
</dbReference>
<dbReference type="PROSITE" id="PS51115">
    <property type="entry name" value="LAMININ_IVA"/>
    <property type="match status" value="1"/>
</dbReference>
<dbReference type="PRINTS" id="PR00011">
    <property type="entry name" value="EGFLAMININ"/>
</dbReference>
<reference evidence="19" key="2">
    <citation type="submission" date="2025-08" db="UniProtKB">
        <authorList>
            <consortium name="Ensembl"/>
        </authorList>
    </citation>
    <scope>IDENTIFICATION</scope>
</reference>
<feature type="domain" description="Laminin EGF-like" evidence="16">
    <location>
        <begin position="717"/>
        <end position="765"/>
    </location>
</feature>
<keyword evidence="8" id="KW-0130">Cell adhesion</keyword>
<feature type="disulfide bond" evidence="13">
    <location>
        <begin position="735"/>
        <end position="744"/>
    </location>
</feature>
<keyword evidence="20" id="KW-1185">Reference proteome</keyword>
<keyword evidence="12 13" id="KW-0424">Laminin EGF-like domain</keyword>
<evidence type="ECO:0000256" key="14">
    <source>
        <dbReference type="SAM" id="Coils"/>
    </source>
</evidence>
<dbReference type="GO" id="GO:0007411">
    <property type="term" value="P:axon guidance"/>
    <property type="evidence" value="ECO:0007669"/>
    <property type="project" value="TreeGrafter"/>
</dbReference>
<dbReference type="Proteomes" id="UP000694556">
    <property type="component" value="Chromosome 8"/>
</dbReference>
<organism evidence="19 20">
    <name type="scientific">Cairina moschata</name>
    <name type="common">Muscovy duck</name>
    <dbReference type="NCBI Taxonomy" id="8855"/>
    <lineage>
        <taxon>Eukaryota</taxon>
        <taxon>Metazoa</taxon>
        <taxon>Chordata</taxon>
        <taxon>Craniata</taxon>
        <taxon>Vertebrata</taxon>
        <taxon>Euteleostomi</taxon>
        <taxon>Archelosauria</taxon>
        <taxon>Archosauria</taxon>
        <taxon>Dinosauria</taxon>
        <taxon>Saurischia</taxon>
        <taxon>Theropoda</taxon>
        <taxon>Coelurosauria</taxon>
        <taxon>Aves</taxon>
        <taxon>Neognathae</taxon>
        <taxon>Galloanserae</taxon>
        <taxon>Anseriformes</taxon>
        <taxon>Anatidae</taxon>
        <taxon>Anatinae</taxon>
        <taxon>Cairina</taxon>
    </lineage>
</organism>
<dbReference type="Gene3D" id="2.60.120.260">
    <property type="entry name" value="Galactose-binding domain-like"/>
    <property type="match status" value="1"/>
</dbReference>
<dbReference type="GO" id="GO:0009887">
    <property type="term" value="P:animal organ morphogenesis"/>
    <property type="evidence" value="ECO:0007669"/>
    <property type="project" value="TreeGrafter"/>
</dbReference>
<dbReference type="FunFam" id="2.10.25.10:FF:000193">
    <property type="entry name" value="Laminin subunit gamma 1"/>
    <property type="match status" value="1"/>
</dbReference>
<proteinExistence type="predicted"/>
<evidence type="ECO:0000313" key="20">
    <source>
        <dbReference type="Proteomes" id="UP000694556"/>
    </source>
</evidence>
<dbReference type="SMART" id="SM00180">
    <property type="entry name" value="EGF_Lam"/>
    <property type="match status" value="8"/>
</dbReference>
<evidence type="ECO:0000313" key="19">
    <source>
        <dbReference type="Ensembl" id="ENSCMMP00000009555.1"/>
    </source>
</evidence>
<feature type="disulfide bond" evidence="13">
    <location>
        <begin position="845"/>
        <end position="854"/>
    </location>
</feature>
<feature type="domain" description="Laminin EGF-like" evidence="16">
    <location>
        <begin position="391"/>
        <end position="437"/>
    </location>
</feature>
<comment type="function">
    <text evidence="1">Binding to cells via a high affinity receptor, laminin is thought to mediate the attachment, migration and organization of cells into tissues during embryonic development by interacting with other extracellular matrix components.</text>
</comment>
<feature type="signal peptide" evidence="15">
    <location>
        <begin position="1"/>
        <end position="27"/>
    </location>
</feature>
<evidence type="ECO:0000256" key="9">
    <source>
        <dbReference type="ARBA" id="ARBA00023054"/>
    </source>
</evidence>
<dbReference type="InterPro" id="IPR056863">
    <property type="entry name" value="LMN_ATRN_NET-like_EGF"/>
</dbReference>
<keyword evidence="11" id="KW-0325">Glycoprotein</keyword>
<feature type="domain" description="Laminin EGF-like" evidence="16">
    <location>
        <begin position="438"/>
        <end position="487"/>
    </location>
</feature>
<keyword evidence="10 13" id="KW-1015">Disulfide bond</keyword>
<feature type="domain" description="Laminin EGF-like" evidence="16">
    <location>
        <begin position="335"/>
        <end position="390"/>
    </location>
</feature>
<dbReference type="PANTHER" id="PTHR10574:SF313">
    <property type="entry name" value="LAMININ SUBUNIT GAMMA-2"/>
    <property type="match status" value="1"/>
</dbReference>
<feature type="disulfide bond" evidence="13">
    <location>
        <begin position="391"/>
        <end position="403"/>
    </location>
</feature>
<feature type="chain" id="PRO_5034681166" evidence="15">
    <location>
        <begin position="28"/>
        <end position="1486"/>
    </location>
</feature>
<feature type="domain" description="Laminin EGF-like" evidence="16">
    <location>
        <begin position="821"/>
        <end position="876"/>
    </location>
</feature>
<feature type="coiled-coil region" evidence="14">
    <location>
        <begin position="1242"/>
        <end position="1269"/>
    </location>
</feature>
<evidence type="ECO:0000256" key="1">
    <source>
        <dbReference type="ARBA" id="ARBA00002418"/>
    </source>
</evidence>
<evidence type="ECO:0000256" key="8">
    <source>
        <dbReference type="ARBA" id="ARBA00022889"/>
    </source>
</evidence>
<keyword evidence="9 14" id="KW-0175">Coiled coil</keyword>
<sequence>MRGGGRRALPLVLAALAALALPRGCGAAMDECAEERSGRPQRCMPEFVNAAFNATVVATNTCGSPAEEYCVQTGVTGVTQSCHLCDAAQPHLRHGAAFLTDYNSQADTTWWQSQSMLAGVQHPAAVNLTLHLGKAFDITYVRLKFHTSRPESFAIYKRTREDGPWVPYQYYSGSCESTYNKVNRGFIRTGEDEQQALCTDEFSDISPLTGGNVAFSTLEGRPSAYNFDNSPVLQEWVTATDIRVSLNRLNTFGDEVFNDPKVLKSYYYAISDFAVGGRCKCNGHASECVRNELGKLVCNCKHNTFGVDCEKCLPFFNDRPWRRATAESANECLPCDCNGRSQECYFDPELYRSTGHGGHCVGCQDNTDGAHCERCRDSFYRLGSEEGCLPCNCNPVGSLSTQCDSYGQCSCKPGVMGDKCDRCQPGFHSLSEAGCRPCSCNPAGSTGECNVETGRCTCKDNVEGFHCERCKPGFFHLDPSNPRGCTPCFCFGHSSVCTNAVGYSIYSITSSFQFGEEEWRAEQRDGSEVPLQWSAETQDISVISDSYFPMYFVAPRKFLGNQVLSYGQNLTFSFRVDRRDTRLSAEDLVLEGAGLRVSVPLIAQGNSYPSESPLTYTFRLHEATDYPWRPALSAFDFQKLLHNLTAIKIRGTYSERSAGHLDDVTITSALPGPGVPAAWVESCSCPAGYEGQFCERCSSGYRRETPGLGPYSACVPCTCNGHSETCDPETGVCDCRDNTAGSHCEKCSDGYYGDATAGTASDCQPCPCPGGSSCAIVPRTREVVCTSCQAGTTGKRCELCDDAYFGDPLGENGAVRPCRLCQCNDNIDPNAVGNCNRQTGECLKCIYNTAGFYCDRCKDGFFGNPLAPNPADKCRACNCNLVGAEPLTCRSDGSCICKPGFEGPDCEQSECPACYSQVKAQVDLYLQQLQELELLFSEAQAGGGVMDEELERKMQLAEETLQAILGEALSLQASDRSLESRVTRMKGQGSSCQSQLDDTKATVERLRSLSRQYERQVEDTRQLLERARLDLDRSGATLGRVTIPVSHFPGGSNKFLILAQEALRLANSHMQAANIIEQATKAAQDDSQQALELVRMAVSGEAAASGSLQGLLQKYEELKSLAGGLEAEADSTASEADKAYQSSLMLLSSLSRLMKTSFGSFEGEATQLKKDANALLSMVDMYMAQYRQLQSRTGHWEEEIKQLLQRGEGERAMLTQLLSRANLARTTALQAVSAGNATFYEVEQILKSLREFNLQADDKRREAEDAMRRLPVISSMVASAREKTDRAETILGNAASESKAASSIAGEAKEITMGIQQELTRLKLEANKTADGVLALEKAVAALQHEAKEVDGEFKSKMSEVEADTTMIRETAQEAQSVHYEADQAEVAVQETLSALEELLQLMNQPGAVDEEGLKQLELNFGKAKTKTNRLKIQMSELEQRATLQKVRVQKLDMSIDEILGDIKNLEDIQRSLPPGCYNTKAIELP</sequence>
<keyword evidence="5 15" id="KW-0732">Signal</keyword>
<feature type="domain" description="Laminin IV type A" evidence="17">
    <location>
        <begin position="514"/>
        <end position="682"/>
    </location>
</feature>
<dbReference type="FunFam" id="2.60.120.260:FF:000018">
    <property type="entry name" value="Laminin subunit gamma 1"/>
    <property type="match status" value="1"/>
</dbReference>
<dbReference type="SMART" id="SM00281">
    <property type="entry name" value="LamB"/>
    <property type="match status" value="1"/>
</dbReference>
<dbReference type="Pfam" id="PF00055">
    <property type="entry name" value="Laminin_N"/>
    <property type="match status" value="1"/>
</dbReference>
<dbReference type="PANTHER" id="PTHR10574">
    <property type="entry name" value="NETRIN/LAMININ-RELATED"/>
    <property type="match status" value="1"/>
</dbReference>
<dbReference type="PROSITE" id="PS50027">
    <property type="entry name" value="EGF_LAM_2"/>
    <property type="match status" value="5"/>
</dbReference>
<dbReference type="Pfam" id="PF00052">
    <property type="entry name" value="Laminin_B"/>
    <property type="match status" value="1"/>
</dbReference>
<evidence type="ECO:0000256" key="11">
    <source>
        <dbReference type="ARBA" id="ARBA00023180"/>
    </source>
</evidence>
<dbReference type="PROSITE" id="PS51117">
    <property type="entry name" value="LAMININ_NTER"/>
    <property type="match status" value="1"/>
</dbReference>
<dbReference type="CDD" id="cd00055">
    <property type="entry name" value="EGF_Lam"/>
    <property type="match status" value="8"/>
</dbReference>
<dbReference type="FunFam" id="2.10.25.10:FF:000067">
    <property type="entry name" value="Laminin subunit gamma 1"/>
    <property type="match status" value="1"/>
</dbReference>
<protein>
    <submittedName>
        <fullName evidence="19">Laminin subunit gamma 1</fullName>
    </submittedName>
</protein>
<reference evidence="19" key="3">
    <citation type="submission" date="2025-09" db="UniProtKB">
        <authorList>
            <consortium name="Ensembl"/>
        </authorList>
    </citation>
    <scope>IDENTIFICATION</scope>
</reference>
<dbReference type="FunFam" id="2.10.25.10:FF:000769">
    <property type="entry name" value="Laminin subunit gamma-1"/>
    <property type="match status" value="1"/>
</dbReference>
<dbReference type="SMART" id="SM00136">
    <property type="entry name" value="LamNT"/>
    <property type="match status" value="1"/>
</dbReference>
<keyword evidence="6" id="KW-0677">Repeat</keyword>
<dbReference type="FunFam" id="2.10.25.10:FF:000758">
    <property type="entry name" value="Laminin subunit gamma 1"/>
    <property type="match status" value="1"/>
</dbReference>
<dbReference type="InterPro" id="IPR050440">
    <property type="entry name" value="Laminin/Netrin_ECM"/>
</dbReference>
<dbReference type="InterPro" id="IPR000742">
    <property type="entry name" value="EGF"/>
</dbReference>
<feature type="coiled-coil region" evidence="14">
    <location>
        <begin position="996"/>
        <end position="1030"/>
    </location>
</feature>
<dbReference type="InterPro" id="IPR002049">
    <property type="entry name" value="LE_dom"/>
</dbReference>
<evidence type="ECO:0000256" key="12">
    <source>
        <dbReference type="ARBA" id="ARBA00023292"/>
    </source>
</evidence>
<evidence type="ECO:0000256" key="10">
    <source>
        <dbReference type="ARBA" id="ARBA00023157"/>
    </source>
</evidence>
<evidence type="ECO:0000256" key="5">
    <source>
        <dbReference type="ARBA" id="ARBA00022729"/>
    </source>
</evidence>
<dbReference type="InterPro" id="IPR008211">
    <property type="entry name" value="Laminin_N"/>
</dbReference>
<feature type="disulfide bond" evidence="13">
    <location>
        <begin position="411"/>
        <end position="420"/>
    </location>
</feature>
<dbReference type="GO" id="GO:0009888">
    <property type="term" value="P:tissue development"/>
    <property type="evidence" value="ECO:0007669"/>
    <property type="project" value="TreeGrafter"/>
</dbReference>
<evidence type="ECO:0000256" key="7">
    <source>
        <dbReference type="ARBA" id="ARBA00022869"/>
    </source>
</evidence>
<evidence type="ECO:0000256" key="6">
    <source>
        <dbReference type="ARBA" id="ARBA00022737"/>
    </source>
</evidence>
<dbReference type="FunFam" id="2.10.25.10:FF:000174">
    <property type="entry name" value="Laminin subunit gamma-1"/>
    <property type="match status" value="1"/>
</dbReference>
<feature type="domain" description="Laminin N-terminal" evidence="18">
    <location>
        <begin position="39"/>
        <end position="278"/>
    </location>
</feature>
<comment type="subcellular location">
    <subcellularLocation>
        <location evidence="2">Secreted</location>
        <location evidence="2">Extracellular space</location>
        <location evidence="2">Extracellular matrix</location>
        <location evidence="2">Basement membrane</location>
    </subcellularLocation>
</comment>
<keyword evidence="3" id="KW-0964">Secreted</keyword>
<reference evidence="19" key="1">
    <citation type="submission" date="2018-09" db="EMBL/GenBank/DDBJ databases">
        <title>Common duck and Muscovy duck high density SNP chip.</title>
        <authorList>
            <person name="Vignal A."/>
            <person name="Thebault N."/>
            <person name="Warren W.C."/>
        </authorList>
    </citation>
    <scope>NUCLEOTIDE SEQUENCE [LARGE SCALE GENOMIC DNA]</scope>
</reference>
<dbReference type="Gene3D" id="2.10.25.10">
    <property type="entry name" value="Laminin"/>
    <property type="match status" value="6"/>
</dbReference>
<dbReference type="InterPro" id="IPR000034">
    <property type="entry name" value="Laminin_IV"/>
</dbReference>
<evidence type="ECO:0000256" key="2">
    <source>
        <dbReference type="ARBA" id="ARBA00004302"/>
    </source>
</evidence>
<dbReference type="GO" id="GO:0005604">
    <property type="term" value="C:basement membrane"/>
    <property type="evidence" value="ECO:0007669"/>
    <property type="project" value="UniProtKB-SubCell"/>
</dbReference>
<evidence type="ECO:0000259" key="18">
    <source>
        <dbReference type="PROSITE" id="PS51117"/>
    </source>
</evidence>
<evidence type="ECO:0000259" key="16">
    <source>
        <dbReference type="PROSITE" id="PS50027"/>
    </source>
</evidence>
<dbReference type="GO" id="GO:0007155">
    <property type="term" value="P:cell adhesion"/>
    <property type="evidence" value="ECO:0007669"/>
    <property type="project" value="UniProtKB-KW"/>
</dbReference>
<feature type="disulfide bond" evidence="13">
    <location>
        <begin position="458"/>
        <end position="467"/>
    </location>
</feature>
<evidence type="ECO:0000259" key="17">
    <source>
        <dbReference type="PROSITE" id="PS51115"/>
    </source>
</evidence>
<evidence type="ECO:0000256" key="4">
    <source>
        <dbReference type="ARBA" id="ARBA00022530"/>
    </source>
</evidence>
<name>A0A8C3BQ22_CAIMO</name>
<dbReference type="Pfam" id="PF00053">
    <property type="entry name" value="EGF_laminin"/>
    <property type="match status" value="7"/>
</dbReference>